<comment type="caution">
    <text evidence="2">The sequence shown here is derived from an EMBL/GenBank/DDBJ whole genome shotgun (WGS) entry which is preliminary data.</text>
</comment>
<dbReference type="AlphaFoldDB" id="A0A644V8E3"/>
<proteinExistence type="predicted"/>
<feature type="transmembrane region" description="Helical" evidence="1">
    <location>
        <begin position="7"/>
        <end position="36"/>
    </location>
</feature>
<organism evidence="2">
    <name type="scientific">bioreactor metagenome</name>
    <dbReference type="NCBI Taxonomy" id="1076179"/>
    <lineage>
        <taxon>unclassified sequences</taxon>
        <taxon>metagenomes</taxon>
        <taxon>ecological metagenomes</taxon>
    </lineage>
</organism>
<sequence>MKKITAFILNLVMFIFWDLLPMYIIWAVLFAMFYFGGGQGEGAFTSAVTLATFFAIWGFDLWGALNTDC</sequence>
<keyword evidence="1" id="KW-1133">Transmembrane helix</keyword>
<gene>
    <name evidence="2" type="ORF">SDC9_33605</name>
</gene>
<accession>A0A644V8E3</accession>
<keyword evidence="1" id="KW-0472">Membrane</keyword>
<name>A0A644V8E3_9ZZZZ</name>
<evidence type="ECO:0000256" key="1">
    <source>
        <dbReference type="SAM" id="Phobius"/>
    </source>
</evidence>
<protein>
    <submittedName>
        <fullName evidence="2">Uncharacterized protein</fullName>
    </submittedName>
</protein>
<evidence type="ECO:0000313" key="2">
    <source>
        <dbReference type="EMBL" id="MPL87604.1"/>
    </source>
</evidence>
<feature type="transmembrane region" description="Helical" evidence="1">
    <location>
        <begin position="42"/>
        <end position="65"/>
    </location>
</feature>
<reference evidence="2" key="1">
    <citation type="submission" date="2019-08" db="EMBL/GenBank/DDBJ databases">
        <authorList>
            <person name="Kucharzyk K."/>
            <person name="Murdoch R.W."/>
            <person name="Higgins S."/>
            <person name="Loffler F."/>
        </authorList>
    </citation>
    <scope>NUCLEOTIDE SEQUENCE</scope>
</reference>
<dbReference type="EMBL" id="VSSQ01000241">
    <property type="protein sequence ID" value="MPL87604.1"/>
    <property type="molecule type" value="Genomic_DNA"/>
</dbReference>
<keyword evidence="1" id="KW-0812">Transmembrane</keyword>